<dbReference type="SUPFAM" id="SSF55961">
    <property type="entry name" value="Bet v1-like"/>
    <property type="match status" value="1"/>
</dbReference>
<protein>
    <recommendedName>
        <fullName evidence="2">Activator of Hsp90 ATPase homologue 1/2-like C-terminal domain-containing protein</fullName>
    </recommendedName>
</protein>
<reference evidence="3" key="1">
    <citation type="submission" date="2016-12" db="EMBL/GenBank/DDBJ databases">
        <authorList>
            <person name="Moulin L."/>
        </authorList>
    </citation>
    <scope>NUCLEOTIDE SEQUENCE [LARGE SCALE GENOMIC DNA]</scope>
    <source>
        <strain evidence="3">STM 7183</strain>
    </source>
</reference>
<dbReference type="RefSeq" id="WP_087736621.1">
    <property type="nucleotide sequence ID" value="NZ_CYGY02000046.1"/>
</dbReference>
<dbReference type="InterPro" id="IPR023393">
    <property type="entry name" value="START-like_dom_sf"/>
</dbReference>
<dbReference type="Gene3D" id="3.30.530.20">
    <property type="match status" value="1"/>
</dbReference>
<dbReference type="CDD" id="cd08899">
    <property type="entry name" value="SRPBCC_CalC_Aha1-like_6"/>
    <property type="match status" value="1"/>
</dbReference>
<evidence type="ECO:0000259" key="2">
    <source>
        <dbReference type="Pfam" id="PF08327"/>
    </source>
</evidence>
<name>A0A1N7SD89_9BURK</name>
<dbReference type="AlphaFoldDB" id="A0A1N7SD89"/>
<proteinExistence type="inferred from homology"/>
<dbReference type="Proteomes" id="UP000195569">
    <property type="component" value="Unassembled WGS sequence"/>
</dbReference>
<comment type="caution">
    <text evidence="3">The sequence shown here is derived from an EMBL/GenBank/DDBJ whole genome shotgun (WGS) entry which is preliminary data.</text>
</comment>
<evidence type="ECO:0000313" key="3">
    <source>
        <dbReference type="EMBL" id="SIT45377.1"/>
    </source>
</evidence>
<keyword evidence="4" id="KW-1185">Reference proteome</keyword>
<feature type="domain" description="Activator of Hsp90 ATPase homologue 1/2-like C-terminal" evidence="2">
    <location>
        <begin position="25"/>
        <end position="156"/>
    </location>
</feature>
<gene>
    <name evidence="3" type="ORF">BN2476_460174</name>
</gene>
<dbReference type="OrthoDB" id="9800600at2"/>
<comment type="similarity">
    <text evidence="1">Belongs to the AHA1 family.</text>
</comment>
<dbReference type="InterPro" id="IPR013538">
    <property type="entry name" value="ASHA1/2-like_C"/>
</dbReference>
<dbReference type="Pfam" id="PF08327">
    <property type="entry name" value="AHSA1"/>
    <property type="match status" value="1"/>
</dbReference>
<accession>A0A1N7SD89</accession>
<dbReference type="EMBL" id="CYGY02000046">
    <property type="protein sequence ID" value="SIT45377.1"/>
    <property type="molecule type" value="Genomic_DNA"/>
</dbReference>
<sequence length="181" mass="20537">MNLNEPLGAFDGTQIVRFERLLPGPIERVWAYLTESDKRSQWLASGAMPAQPGGDFVMRFDHSLLAATPELPPEPYRQYAGGHDSYHRLLRFEPPHVLAFTWGSIQDNLSEVTFELSEAGDQVKLVLTHRNLSGRKEQLDVGPGWHSHLDVLRERLNGTAPASFWKISEQIKARYDERSEA</sequence>
<organism evidence="3 4">
    <name type="scientific">Paraburkholderia piptadeniae</name>
    <dbReference type="NCBI Taxonomy" id="1701573"/>
    <lineage>
        <taxon>Bacteria</taxon>
        <taxon>Pseudomonadati</taxon>
        <taxon>Pseudomonadota</taxon>
        <taxon>Betaproteobacteria</taxon>
        <taxon>Burkholderiales</taxon>
        <taxon>Burkholderiaceae</taxon>
        <taxon>Paraburkholderia</taxon>
    </lineage>
</organism>
<evidence type="ECO:0000313" key="4">
    <source>
        <dbReference type="Proteomes" id="UP000195569"/>
    </source>
</evidence>
<evidence type="ECO:0000256" key="1">
    <source>
        <dbReference type="ARBA" id="ARBA00006817"/>
    </source>
</evidence>